<protein>
    <submittedName>
        <fullName evidence="2">DUF2567 domain-containing protein</fullName>
    </submittedName>
</protein>
<gene>
    <name evidence="2" type="ORF">F5544_15750</name>
</gene>
<feature type="transmembrane region" description="Helical" evidence="1">
    <location>
        <begin position="151"/>
        <end position="171"/>
    </location>
</feature>
<keyword evidence="1" id="KW-0812">Transmembrane</keyword>
<dbReference type="KEGG" id="nah:F5544_15750"/>
<name>A0A6G9YCT0_9NOCA</name>
<keyword evidence="1" id="KW-1133">Transmembrane helix</keyword>
<organism evidence="2 3">
    <name type="scientific">Nocardia arthritidis</name>
    <dbReference type="NCBI Taxonomy" id="228602"/>
    <lineage>
        <taxon>Bacteria</taxon>
        <taxon>Bacillati</taxon>
        <taxon>Actinomycetota</taxon>
        <taxon>Actinomycetes</taxon>
        <taxon>Mycobacteriales</taxon>
        <taxon>Nocardiaceae</taxon>
        <taxon>Nocardia</taxon>
    </lineage>
</organism>
<dbReference type="Proteomes" id="UP000503540">
    <property type="component" value="Chromosome"/>
</dbReference>
<dbReference type="AlphaFoldDB" id="A0A6G9YCT0"/>
<dbReference type="EMBL" id="CP046172">
    <property type="protein sequence ID" value="QIS11031.1"/>
    <property type="molecule type" value="Genomic_DNA"/>
</dbReference>
<sequence length="221" mass="23310">MLPARRNRFGRTGIALVGAREVRAGVFIVGAILLASAVGGALWGWLAPAEQFLVVEPGRGAALTGESVHQFDAVAVFLLIGAVTGFLSAAAAWRWRGARGPVMQLALLVGSFAGAVVMGKFGEQVAQWLHQRPHDPAVGQIVSLPPELGTWPAYLIQPLVVSLVVFFLAVLSPTEDLGTGNYRWFGDPESPDAAGTYEPYPVYTPYGPVGDAGVNTGTDSR</sequence>
<evidence type="ECO:0000313" key="2">
    <source>
        <dbReference type="EMBL" id="QIS11031.1"/>
    </source>
</evidence>
<keyword evidence="3" id="KW-1185">Reference proteome</keyword>
<evidence type="ECO:0000313" key="3">
    <source>
        <dbReference type="Proteomes" id="UP000503540"/>
    </source>
</evidence>
<dbReference type="InterPro" id="IPR021213">
    <property type="entry name" value="DUF2567"/>
</dbReference>
<feature type="transmembrane region" description="Helical" evidence="1">
    <location>
        <begin position="105"/>
        <end position="122"/>
    </location>
</feature>
<keyword evidence="1" id="KW-0472">Membrane</keyword>
<dbReference type="Pfam" id="PF10821">
    <property type="entry name" value="DUF2567"/>
    <property type="match status" value="1"/>
</dbReference>
<feature type="transmembrane region" description="Helical" evidence="1">
    <location>
        <begin position="21"/>
        <end position="46"/>
    </location>
</feature>
<feature type="transmembrane region" description="Helical" evidence="1">
    <location>
        <begin position="73"/>
        <end position="93"/>
    </location>
</feature>
<proteinExistence type="predicted"/>
<reference evidence="2 3" key="1">
    <citation type="journal article" date="2019" name="ACS Chem. Biol.">
        <title>Identification and Mobilization of a Cryptic Antibiotic Biosynthesis Gene Locus from a Human-Pathogenic Nocardia Isolate.</title>
        <authorList>
            <person name="Herisse M."/>
            <person name="Ishida K."/>
            <person name="Porter J.L."/>
            <person name="Howden B."/>
            <person name="Hertweck C."/>
            <person name="Stinear T.P."/>
            <person name="Pidot S.J."/>
        </authorList>
    </citation>
    <scope>NUCLEOTIDE SEQUENCE [LARGE SCALE GENOMIC DNA]</scope>
    <source>
        <strain evidence="2 3">AUSMDU00012717</strain>
    </source>
</reference>
<accession>A0A6G9YCT0</accession>
<evidence type="ECO:0000256" key="1">
    <source>
        <dbReference type="SAM" id="Phobius"/>
    </source>
</evidence>